<dbReference type="AlphaFoldDB" id="A0A0G4HF52"/>
<reference evidence="1" key="1">
    <citation type="submission" date="2014-11" db="EMBL/GenBank/DDBJ databases">
        <authorList>
            <person name="Otto D Thomas"/>
            <person name="Naeem Raeece"/>
        </authorList>
    </citation>
    <scope>NUCLEOTIDE SEQUENCE</scope>
</reference>
<sequence>MDSNGPVTKTFIRKALRDTTAEMRRSFYSQEEGERMEARIGRLSKQMDRLRIELRGGGESRARIIEGIDCVRSEGRVPPPEVKKKID</sequence>
<evidence type="ECO:0000313" key="1">
    <source>
        <dbReference type="EMBL" id="CEM42505.1"/>
    </source>
</evidence>
<dbReference type="VEuPathDB" id="CryptoDB:Cvel_26790"/>
<accession>A0A0G4HF52</accession>
<dbReference type="EMBL" id="CDMZ01002466">
    <property type="protein sequence ID" value="CEM42505.1"/>
    <property type="molecule type" value="Genomic_DNA"/>
</dbReference>
<organism evidence="1">
    <name type="scientific">Chromera velia CCMP2878</name>
    <dbReference type="NCBI Taxonomy" id="1169474"/>
    <lineage>
        <taxon>Eukaryota</taxon>
        <taxon>Sar</taxon>
        <taxon>Alveolata</taxon>
        <taxon>Colpodellida</taxon>
        <taxon>Chromeraceae</taxon>
        <taxon>Chromera</taxon>
    </lineage>
</organism>
<protein>
    <submittedName>
        <fullName evidence="1">Uncharacterized protein</fullName>
    </submittedName>
</protein>
<gene>
    <name evidence="1" type="ORF">Cvel_26790</name>
</gene>
<name>A0A0G4HF52_9ALVE</name>
<proteinExistence type="predicted"/>